<organism evidence="2 3">
    <name type="scientific">Microlunatus parietis</name>
    <dbReference type="NCBI Taxonomy" id="682979"/>
    <lineage>
        <taxon>Bacteria</taxon>
        <taxon>Bacillati</taxon>
        <taxon>Actinomycetota</taxon>
        <taxon>Actinomycetes</taxon>
        <taxon>Propionibacteriales</taxon>
        <taxon>Propionibacteriaceae</taxon>
        <taxon>Microlunatus</taxon>
    </lineage>
</organism>
<dbReference type="GO" id="GO:0016853">
    <property type="term" value="F:isomerase activity"/>
    <property type="evidence" value="ECO:0007669"/>
    <property type="project" value="UniProtKB-KW"/>
</dbReference>
<name>A0A7Y9IB56_9ACTN</name>
<reference evidence="2 3" key="1">
    <citation type="submission" date="2020-07" db="EMBL/GenBank/DDBJ databases">
        <title>Sequencing the genomes of 1000 actinobacteria strains.</title>
        <authorList>
            <person name="Klenk H.-P."/>
        </authorList>
    </citation>
    <scope>NUCLEOTIDE SEQUENCE [LARGE SCALE GENOMIC DNA]</scope>
    <source>
        <strain evidence="2 3">DSM 22083</strain>
    </source>
</reference>
<evidence type="ECO:0000313" key="2">
    <source>
        <dbReference type="EMBL" id="NYE73683.1"/>
    </source>
</evidence>
<dbReference type="Proteomes" id="UP000569914">
    <property type="component" value="Unassembled WGS sequence"/>
</dbReference>
<dbReference type="Pfam" id="PF12680">
    <property type="entry name" value="SnoaL_2"/>
    <property type="match status" value="1"/>
</dbReference>
<dbReference type="SUPFAM" id="SSF54427">
    <property type="entry name" value="NTF2-like"/>
    <property type="match status" value="1"/>
</dbReference>
<feature type="domain" description="SnoaL-like" evidence="1">
    <location>
        <begin position="5"/>
        <end position="94"/>
    </location>
</feature>
<proteinExistence type="predicted"/>
<keyword evidence="2" id="KW-0413">Isomerase</keyword>
<sequence length="126" mass="14081">MIDGLAPEFVYDFHGEHALGGRRTTRDGMERWWQRMLRLLPGIRFDVRDIVVDGGPWRTRVAVRSNVAGSLPDGTPYQNTVMQFLTLRWGRVTSVETLENTQVLQRTLSSLASAGQPEAAAAPITD</sequence>
<gene>
    <name evidence="2" type="ORF">BKA15_005012</name>
</gene>
<dbReference type="Gene3D" id="3.10.450.50">
    <property type="match status" value="1"/>
</dbReference>
<accession>A0A7Y9IB56</accession>
<dbReference type="InterPro" id="IPR032710">
    <property type="entry name" value="NTF2-like_dom_sf"/>
</dbReference>
<dbReference type="InterPro" id="IPR037401">
    <property type="entry name" value="SnoaL-like"/>
</dbReference>
<keyword evidence="3" id="KW-1185">Reference proteome</keyword>
<evidence type="ECO:0000313" key="3">
    <source>
        <dbReference type="Proteomes" id="UP000569914"/>
    </source>
</evidence>
<evidence type="ECO:0000259" key="1">
    <source>
        <dbReference type="Pfam" id="PF12680"/>
    </source>
</evidence>
<comment type="caution">
    <text evidence="2">The sequence shown here is derived from an EMBL/GenBank/DDBJ whole genome shotgun (WGS) entry which is preliminary data.</text>
</comment>
<protein>
    <submittedName>
        <fullName evidence="2">Ketosteroid isomerase-like protein</fullName>
    </submittedName>
</protein>
<dbReference type="EMBL" id="JACCBU010000001">
    <property type="protein sequence ID" value="NYE73683.1"/>
    <property type="molecule type" value="Genomic_DNA"/>
</dbReference>
<dbReference type="AlphaFoldDB" id="A0A7Y9IB56"/>